<dbReference type="Pfam" id="PF18765">
    <property type="entry name" value="Polbeta"/>
    <property type="match status" value="1"/>
</dbReference>
<dbReference type="InterPro" id="IPR043519">
    <property type="entry name" value="NT_sf"/>
</dbReference>
<dbReference type="Proteomes" id="UP000006681">
    <property type="component" value="Chromosome"/>
</dbReference>
<dbReference type="STRING" id="572478.Vdis_0672"/>
<evidence type="ECO:0000259" key="1">
    <source>
        <dbReference type="Pfam" id="PF18765"/>
    </source>
</evidence>
<dbReference type="Gene3D" id="3.30.460.10">
    <property type="entry name" value="Beta Polymerase, domain 2"/>
    <property type="match status" value="1"/>
</dbReference>
<protein>
    <submittedName>
        <fullName evidence="2">DNA polymerase beta domain protein region</fullName>
    </submittedName>
</protein>
<dbReference type="eggNOG" id="arCOG01202">
    <property type="taxonomic scope" value="Archaea"/>
</dbReference>
<dbReference type="SUPFAM" id="SSF81301">
    <property type="entry name" value="Nucleotidyltransferase"/>
    <property type="match status" value="1"/>
</dbReference>
<dbReference type="InterPro" id="IPR041633">
    <property type="entry name" value="Polbeta"/>
</dbReference>
<dbReference type="EMBL" id="CP002100">
    <property type="protein sequence ID" value="ADN50067.1"/>
    <property type="molecule type" value="Genomic_DNA"/>
</dbReference>
<reference evidence="3" key="2">
    <citation type="journal article" date="2010" name="Stand. Genomic Sci.">
        <title>Complete genome sequence of Vulcanisaeta distributa type strain (IC-017T).</title>
        <authorList>
            <person name="Mavromatis K."/>
            <person name="Sikorski J."/>
            <person name="Pabst E."/>
            <person name="Teshima H."/>
            <person name="Lapidus A."/>
            <person name="Lucas S."/>
            <person name="Nolan M."/>
            <person name="Glavina Del Rio T."/>
            <person name="Cheng J."/>
            <person name="Bruce D."/>
            <person name="Goodwin L."/>
            <person name="Pitluck S."/>
            <person name="Liolios K."/>
            <person name="Ivanova N."/>
            <person name="Mikhailova N."/>
            <person name="Pati A."/>
            <person name="Chen A."/>
            <person name="Palaniappan K."/>
            <person name="Land M."/>
            <person name="Hauser L."/>
            <person name="Chang Y."/>
            <person name="Jeffries C."/>
            <person name="Rohde M."/>
            <person name="Spring S."/>
            <person name="Goker M."/>
            <person name="Wirth R."/>
            <person name="Woyke T."/>
            <person name="Bristow J."/>
            <person name="Eisen J."/>
            <person name="Markowitz V."/>
            <person name="Hugenholtz P."/>
            <person name="Klenk H."/>
            <person name="Kyrpides N."/>
        </authorList>
    </citation>
    <scope>NUCLEOTIDE SEQUENCE [LARGE SCALE GENOMIC DNA]</scope>
    <source>
        <strain evidence="3">DSM 14429 / JCM 11212 / NBRC 100878 / IC-017</strain>
    </source>
</reference>
<dbReference type="KEGG" id="vdi:Vdis_0672"/>
<keyword evidence="3" id="KW-1185">Reference proteome</keyword>
<proteinExistence type="predicted"/>
<accession>E1QN97</accession>
<evidence type="ECO:0000313" key="2">
    <source>
        <dbReference type="EMBL" id="ADN50067.1"/>
    </source>
</evidence>
<organism evidence="2 3">
    <name type="scientific">Vulcanisaeta distributa (strain DSM 14429 / JCM 11212 / NBRC 100878 / IC-017)</name>
    <dbReference type="NCBI Taxonomy" id="572478"/>
    <lineage>
        <taxon>Archaea</taxon>
        <taxon>Thermoproteota</taxon>
        <taxon>Thermoprotei</taxon>
        <taxon>Thermoproteales</taxon>
        <taxon>Thermoproteaceae</taxon>
        <taxon>Vulcanisaeta</taxon>
    </lineage>
</organism>
<name>E1QN97_VULDI</name>
<dbReference type="AlphaFoldDB" id="E1QN97"/>
<dbReference type="HOGENOM" id="CLU_1801806_0_0_2"/>
<reference evidence="2 3" key="1">
    <citation type="journal article" date="2010" name="Stand. Genomic Sci.">
        <title>Complete genome sequence of Vulcanisaeta distributa type strain (IC-017).</title>
        <authorList>
            <person name="Mavromatis K."/>
            <person name="Sikorski J."/>
            <person name="Pabst E."/>
            <person name="Teshima H."/>
            <person name="Lapidus A."/>
            <person name="Lucas S."/>
            <person name="Nolan M."/>
            <person name="Glavina Del Rio T."/>
            <person name="Cheng J.F."/>
            <person name="Bruce D."/>
            <person name="Goodwin L."/>
            <person name="Pitluck S."/>
            <person name="Liolios K."/>
            <person name="Ivanova N."/>
            <person name="Mikhailova N."/>
            <person name="Pati A."/>
            <person name="Chen A."/>
            <person name="Palaniappan K."/>
            <person name="Land M."/>
            <person name="Hauser L."/>
            <person name="Chang Y.J."/>
            <person name="Jeffries C.D."/>
            <person name="Rohde M."/>
            <person name="Spring S."/>
            <person name="Goker M."/>
            <person name="Wirth R."/>
            <person name="Woyke T."/>
            <person name="Bristow J."/>
            <person name="Eisen J.A."/>
            <person name="Markowitz V."/>
            <person name="Hugenholtz P."/>
            <person name="Klenk H.P."/>
            <person name="Kyrpides N.C."/>
        </authorList>
    </citation>
    <scope>NUCLEOTIDE SEQUENCE [LARGE SCALE GENOMIC DNA]</scope>
    <source>
        <strain evidence="3">DSM 14429 / JCM 11212 / NBRC 100878 / IC-017</strain>
    </source>
</reference>
<feature type="domain" description="Polymerase beta nucleotidyltransferase" evidence="1">
    <location>
        <begin position="17"/>
        <end position="72"/>
    </location>
</feature>
<sequence>MACRDLEGEFGDEFLGLMLFGSWARGEAREDSDVDVMVLFNTLSGLDVRARAYEVLRRFVKRDITLVDMRRSELSGKLTALAINMAWDGVIICDRYGDLRRFKDSVIKFIENEGLVRYRTRDGKYGWMRADGRPMIKSVRVNV</sequence>
<dbReference type="CDD" id="cd05403">
    <property type="entry name" value="NT_KNTase_like"/>
    <property type="match status" value="1"/>
</dbReference>
<evidence type="ECO:0000313" key="3">
    <source>
        <dbReference type="Proteomes" id="UP000006681"/>
    </source>
</evidence>
<gene>
    <name evidence="2" type="ordered locus">Vdis_0672</name>
</gene>